<evidence type="ECO:0000313" key="1">
    <source>
        <dbReference type="EMBL" id="KAJ1131502.1"/>
    </source>
</evidence>
<accession>A0AAV7PT82</accession>
<protein>
    <submittedName>
        <fullName evidence="1">Uncharacterized protein</fullName>
    </submittedName>
</protein>
<dbReference type="EMBL" id="JANPWB010000011">
    <property type="protein sequence ID" value="KAJ1131502.1"/>
    <property type="molecule type" value="Genomic_DNA"/>
</dbReference>
<name>A0AAV7PT82_PLEWA</name>
<evidence type="ECO:0000313" key="2">
    <source>
        <dbReference type="Proteomes" id="UP001066276"/>
    </source>
</evidence>
<comment type="caution">
    <text evidence="1">The sequence shown here is derived from an EMBL/GenBank/DDBJ whole genome shotgun (WGS) entry which is preliminary data.</text>
</comment>
<reference evidence="1" key="1">
    <citation type="journal article" date="2022" name="bioRxiv">
        <title>Sequencing and chromosome-scale assembly of the giantPleurodeles waltlgenome.</title>
        <authorList>
            <person name="Brown T."/>
            <person name="Elewa A."/>
            <person name="Iarovenko S."/>
            <person name="Subramanian E."/>
            <person name="Araus A.J."/>
            <person name="Petzold A."/>
            <person name="Susuki M."/>
            <person name="Suzuki K.-i.T."/>
            <person name="Hayashi T."/>
            <person name="Toyoda A."/>
            <person name="Oliveira C."/>
            <person name="Osipova E."/>
            <person name="Leigh N.D."/>
            <person name="Simon A."/>
            <person name="Yun M.H."/>
        </authorList>
    </citation>
    <scope>NUCLEOTIDE SEQUENCE</scope>
    <source>
        <strain evidence="1">20211129_DDA</strain>
        <tissue evidence="1">Liver</tissue>
    </source>
</reference>
<gene>
    <name evidence="1" type="ORF">NDU88_009838</name>
</gene>
<sequence length="103" mass="11716">MVAGATREREGKTVPERQKKRTRLLWGSEVFPRFIKNIETTIFVKVITYLLFGDEETLGDEPIPDTAAVSRLELESINQRRVEQTRSYLCEVISSAGGVINEM</sequence>
<organism evidence="1 2">
    <name type="scientific">Pleurodeles waltl</name>
    <name type="common">Iberian ribbed newt</name>
    <dbReference type="NCBI Taxonomy" id="8319"/>
    <lineage>
        <taxon>Eukaryota</taxon>
        <taxon>Metazoa</taxon>
        <taxon>Chordata</taxon>
        <taxon>Craniata</taxon>
        <taxon>Vertebrata</taxon>
        <taxon>Euteleostomi</taxon>
        <taxon>Amphibia</taxon>
        <taxon>Batrachia</taxon>
        <taxon>Caudata</taxon>
        <taxon>Salamandroidea</taxon>
        <taxon>Salamandridae</taxon>
        <taxon>Pleurodelinae</taxon>
        <taxon>Pleurodeles</taxon>
    </lineage>
</organism>
<dbReference type="Proteomes" id="UP001066276">
    <property type="component" value="Chromosome 7"/>
</dbReference>
<keyword evidence="2" id="KW-1185">Reference proteome</keyword>
<dbReference type="AlphaFoldDB" id="A0AAV7PT82"/>
<proteinExistence type="predicted"/>